<keyword evidence="3" id="KW-1185">Reference proteome</keyword>
<evidence type="ECO:0000256" key="1">
    <source>
        <dbReference type="SAM" id="Phobius"/>
    </source>
</evidence>
<keyword evidence="1" id="KW-0812">Transmembrane</keyword>
<gene>
    <name evidence="2" type="ORF">C2G38_2055528</name>
</gene>
<comment type="caution">
    <text evidence="2">The sequence shown here is derived from an EMBL/GenBank/DDBJ whole genome shotgun (WGS) entry which is preliminary data.</text>
</comment>
<accession>A0A397WB70</accession>
<feature type="transmembrane region" description="Helical" evidence="1">
    <location>
        <begin position="40"/>
        <end position="62"/>
    </location>
</feature>
<keyword evidence="1" id="KW-1133">Transmembrane helix</keyword>
<dbReference type="AlphaFoldDB" id="A0A397WB70"/>
<proteinExistence type="predicted"/>
<evidence type="ECO:0000313" key="3">
    <source>
        <dbReference type="Proteomes" id="UP000266673"/>
    </source>
</evidence>
<sequence length="105" mass="12202">MHIMSFYTQMQHIGLNLLLLSPFIPLLLFLLFIFLCAFFFFGFLLGPFWLLLTIIVIIAPSVKEKVTQVMTFLCKTVESYKNEKEPEKVLTIESLNKDGKEPEKL</sequence>
<dbReference type="Proteomes" id="UP000266673">
    <property type="component" value="Unassembled WGS sequence"/>
</dbReference>
<keyword evidence="1" id="KW-0472">Membrane</keyword>
<feature type="transmembrane region" description="Helical" evidence="1">
    <location>
        <begin position="12"/>
        <end position="34"/>
    </location>
</feature>
<evidence type="ECO:0000313" key="2">
    <source>
        <dbReference type="EMBL" id="RIB29943.1"/>
    </source>
</evidence>
<reference evidence="2 3" key="1">
    <citation type="submission" date="2018-06" db="EMBL/GenBank/DDBJ databases">
        <title>Comparative genomics reveals the genomic features of Rhizophagus irregularis, R. cerebriforme, R. diaphanum and Gigaspora rosea, and their symbiotic lifestyle signature.</title>
        <authorList>
            <person name="Morin E."/>
            <person name="San Clemente H."/>
            <person name="Chen E.C.H."/>
            <person name="De La Providencia I."/>
            <person name="Hainaut M."/>
            <person name="Kuo A."/>
            <person name="Kohler A."/>
            <person name="Murat C."/>
            <person name="Tang N."/>
            <person name="Roy S."/>
            <person name="Loubradou J."/>
            <person name="Henrissat B."/>
            <person name="Grigoriev I.V."/>
            <person name="Corradi N."/>
            <person name="Roux C."/>
            <person name="Martin F.M."/>
        </authorList>
    </citation>
    <scope>NUCLEOTIDE SEQUENCE [LARGE SCALE GENOMIC DNA]</scope>
    <source>
        <strain evidence="2 3">DAOM 194757</strain>
    </source>
</reference>
<protein>
    <submittedName>
        <fullName evidence="2">Uncharacterized protein</fullName>
    </submittedName>
</protein>
<dbReference type="EMBL" id="QKWP01000026">
    <property type="protein sequence ID" value="RIB29943.1"/>
    <property type="molecule type" value="Genomic_DNA"/>
</dbReference>
<organism evidence="2 3">
    <name type="scientific">Gigaspora rosea</name>
    <dbReference type="NCBI Taxonomy" id="44941"/>
    <lineage>
        <taxon>Eukaryota</taxon>
        <taxon>Fungi</taxon>
        <taxon>Fungi incertae sedis</taxon>
        <taxon>Mucoromycota</taxon>
        <taxon>Glomeromycotina</taxon>
        <taxon>Glomeromycetes</taxon>
        <taxon>Diversisporales</taxon>
        <taxon>Gigasporaceae</taxon>
        <taxon>Gigaspora</taxon>
    </lineage>
</organism>
<name>A0A397WB70_9GLOM</name>